<sequence>MYLATACFTSATVLAVDNSQPAWREILCHGIETEEGCKDLISQVLNANNWSANFFGLTSLVAFFMMTSAGKLYALDTTKSVTLLSAFSNSLPPISLCCAVYYGSKDNLKAHEAEEEHIVIPQRNTVREQKRLVGFGIDVLLEAVPKLGIGPAMHSLLQLQKQGSWCWPYMVLVVGSER</sequence>
<evidence type="ECO:0000313" key="1">
    <source>
        <dbReference type="EMBL" id="RXG49615.1"/>
    </source>
</evidence>
<accession>A0A444S8A3</accession>
<protein>
    <submittedName>
        <fullName evidence="1">Uncharacterized protein</fullName>
    </submittedName>
</protein>
<proteinExistence type="predicted"/>
<dbReference type="AlphaFoldDB" id="A0A444S8A3"/>
<dbReference type="EMBL" id="RSDZ01000013">
    <property type="protein sequence ID" value="RXG49615.1"/>
    <property type="molecule type" value="Genomic_DNA"/>
</dbReference>
<name>A0A444S8A3_VERDA</name>
<comment type="caution">
    <text evidence="1">The sequence shown here is derived from an EMBL/GenBank/DDBJ whole genome shotgun (WGS) entry which is preliminary data.</text>
</comment>
<dbReference type="Proteomes" id="UP000288725">
    <property type="component" value="Unassembled WGS sequence"/>
</dbReference>
<organism evidence="1 2">
    <name type="scientific">Verticillium dahliae</name>
    <name type="common">Verticillium wilt</name>
    <dbReference type="NCBI Taxonomy" id="27337"/>
    <lineage>
        <taxon>Eukaryota</taxon>
        <taxon>Fungi</taxon>
        <taxon>Dikarya</taxon>
        <taxon>Ascomycota</taxon>
        <taxon>Pezizomycotina</taxon>
        <taxon>Sordariomycetes</taxon>
        <taxon>Hypocreomycetidae</taxon>
        <taxon>Glomerellales</taxon>
        <taxon>Plectosphaerellaceae</taxon>
        <taxon>Verticillium</taxon>
    </lineage>
</organism>
<evidence type="ECO:0000313" key="2">
    <source>
        <dbReference type="Proteomes" id="UP000288725"/>
    </source>
</evidence>
<reference evidence="1 2" key="1">
    <citation type="submission" date="2018-12" db="EMBL/GenBank/DDBJ databases">
        <title>Genome of Verticillium dahliae isolate Getta Getta.</title>
        <authorList>
            <person name="Gardiner D.M."/>
        </authorList>
    </citation>
    <scope>NUCLEOTIDE SEQUENCE [LARGE SCALE GENOMIC DNA]</scope>
    <source>
        <strain evidence="1 2">Getta Getta</strain>
    </source>
</reference>
<gene>
    <name evidence="1" type="ORF">VDGE_30112</name>
</gene>